<accession>A0A132EAB1</accession>
<sequence>MAEVDTLPNAEWVVSVAVVDNQAYETDTPTDQCLSMLYVRPALTTGAKELFSDADVGPSKAVPVVGDARNWPVAIGLLNSTLLNHTYEIPAPTYGRKRACDSPK</sequence>
<reference evidence="1 2" key="1">
    <citation type="submission" date="2015-11" db="EMBL/GenBank/DDBJ databases">
        <title>Expanding the genomic diversity of Burkholderia species for the development of highly accurate diagnostics.</title>
        <authorList>
            <person name="Sahl J."/>
            <person name="Keim P."/>
            <person name="Wagner D."/>
        </authorList>
    </citation>
    <scope>NUCLEOTIDE SEQUENCE [LARGE SCALE GENOMIC DNA]</scope>
    <source>
        <strain evidence="1 2">MSMB368WGS</strain>
    </source>
</reference>
<gene>
    <name evidence="1" type="ORF">WT56_26385</name>
</gene>
<name>A0A132EAB1_9BURK</name>
<organism evidence="1 2">
    <name type="scientific">Burkholderia pseudomultivorans</name>
    <dbReference type="NCBI Taxonomy" id="1207504"/>
    <lineage>
        <taxon>Bacteria</taxon>
        <taxon>Pseudomonadati</taxon>
        <taxon>Pseudomonadota</taxon>
        <taxon>Betaproteobacteria</taxon>
        <taxon>Burkholderiales</taxon>
        <taxon>Burkholderiaceae</taxon>
        <taxon>Burkholderia</taxon>
        <taxon>Burkholderia cepacia complex</taxon>
    </lineage>
</organism>
<comment type="caution">
    <text evidence="1">The sequence shown here is derived from an EMBL/GenBank/DDBJ whole genome shotgun (WGS) entry which is preliminary data.</text>
</comment>
<dbReference type="Proteomes" id="UP000062912">
    <property type="component" value="Unassembled WGS sequence"/>
</dbReference>
<dbReference type="EMBL" id="LPJR01000066">
    <property type="protein sequence ID" value="KWF23257.1"/>
    <property type="molecule type" value="Genomic_DNA"/>
</dbReference>
<evidence type="ECO:0000313" key="2">
    <source>
        <dbReference type="Proteomes" id="UP000062912"/>
    </source>
</evidence>
<protein>
    <submittedName>
        <fullName evidence="1">Uncharacterized protein</fullName>
    </submittedName>
</protein>
<evidence type="ECO:0000313" key="1">
    <source>
        <dbReference type="EMBL" id="KWF23257.1"/>
    </source>
</evidence>
<proteinExistence type="predicted"/>
<dbReference type="AlphaFoldDB" id="A0A132EAB1"/>